<reference evidence="2 3" key="1">
    <citation type="submission" date="2022-04" db="EMBL/GenBank/DDBJ databases">
        <title>Positive selection, recombination, and allopatry shape intraspecific diversity of widespread and dominant cyanobacteria.</title>
        <authorList>
            <person name="Wei J."/>
            <person name="Shu W."/>
            <person name="Hu C."/>
        </authorList>
    </citation>
    <scope>NUCLEOTIDE SEQUENCE [LARGE SCALE GENOMIC DNA]</scope>
    <source>
        <strain evidence="2 3">DQ-A4</strain>
    </source>
</reference>
<dbReference type="RefSeq" id="WP_190704861.1">
    <property type="nucleotide sequence ID" value="NZ_JAMPKX010000011.1"/>
</dbReference>
<feature type="transmembrane region" description="Helical" evidence="1">
    <location>
        <begin position="47"/>
        <end position="64"/>
    </location>
</feature>
<evidence type="ECO:0000313" key="3">
    <source>
        <dbReference type="Proteomes" id="UP001482513"/>
    </source>
</evidence>
<comment type="caution">
    <text evidence="2">The sequence shown here is derived from an EMBL/GenBank/DDBJ whole genome shotgun (WGS) entry which is preliminary data.</text>
</comment>
<keyword evidence="3" id="KW-1185">Reference proteome</keyword>
<organism evidence="2 3">
    <name type="scientific">Leptolyngbya subtilissima DQ-A4</name>
    <dbReference type="NCBI Taxonomy" id="2933933"/>
    <lineage>
        <taxon>Bacteria</taxon>
        <taxon>Bacillati</taxon>
        <taxon>Cyanobacteriota</taxon>
        <taxon>Cyanophyceae</taxon>
        <taxon>Leptolyngbyales</taxon>
        <taxon>Leptolyngbyaceae</taxon>
        <taxon>Leptolyngbya group</taxon>
        <taxon>Leptolyngbya</taxon>
    </lineage>
</organism>
<feature type="transmembrane region" description="Helical" evidence="1">
    <location>
        <begin position="17"/>
        <end position="35"/>
    </location>
</feature>
<gene>
    <name evidence="2" type="ORF">NC992_20765</name>
</gene>
<protein>
    <submittedName>
        <fullName evidence="2">Uncharacterized protein</fullName>
    </submittedName>
</protein>
<dbReference type="EMBL" id="JAMPKX010000011">
    <property type="protein sequence ID" value="MEP0949325.1"/>
    <property type="molecule type" value="Genomic_DNA"/>
</dbReference>
<keyword evidence="1" id="KW-0812">Transmembrane</keyword>
<keyword evidence="1" id="KW-0472">Membrane</keyword>
<name>A0ABV0K9T7_9CYAN</name>
<sequence length="209" mass="22377">MSAEIIDALKNTPIPTILIFAGLFFILLAFVSKVGGVIEVQPAQQKWSAPIGLALLAAGLVLALNTPPTTNSSSNESSPSATSAVPPPPISCAALLSQGKTLTWSTRNFGKADNIGTLQIVSANAEEKRWEGDQLTKADRSVSRVSGSFDGVEMTMDHPTEPEVWFGRCGSSEIKGVIKTTYESQLTFEMNKQSFVLPRWVSHGPQSTN</sequence>
<evidence type="ECO:0000313" key="2">
    <source>
        <dbReference type="EMBL" id="MEP0949325.1"/>
    </source>
</evidence>
<proteinExistence type="predicted"/>
<accession>A0ABV0K9T7</accession>
<keyword evidence="1" id="KW-1133">Transmembrane helix</keyword>
<evidence type="ECO:0000256" key="1">
    <source>
        <dbReference type="SAM" id="Phobius"/>
    </source>
</evidence>
<dbReference type="Proteomes" id="UP001482513">
    <property type="component" value="Unassembled WGS sequence"/>
</dbReference>